<dbReference type="Gene3D" id="1.10.1200.10">
    <property type="entry name" value="ACP-like"/>
    <property type="match status" value="1"/>
</dbReference>
<dbReference type="PANTHER" id="PTHR45527:SF1">
    <property type="entry name" value="FATTY ACID SYNTHASE"/>
    <property type="match status" value="1"/>
</dbReference>
<dbReference type="PROSITE" id="PS00012">
    <property type="entry name" value="PHOSPHOPANTETHEINE"/>
    <property type="match status" value="1"/>
</dbReference>
<dbReference type="InterPro" id="IPR006162">
    <property type="entry name" value="Ppantetheine_attach_site"/>
</dbReference>
<dbReference type="InterPro" id="IPR023213">
    <property type="entry name" value="CAT-like_dom_sf"/>
</dbReference>
<name>A0ABT6VTS2_9ACTN</name>
<feature type="domain" description="Carrier" evidence="4">
    <location>
        <begin position="995"/>
        <end position="1069"/>
    </location>
</feature>
<organism evidence="5 6">
    <name type="scientific">Streptantibioticus silvisoli</name>
    <dbReference type="NCBI Taxonomy" id="2705255"/>
    <lineage>
        <taxon>Bacteria</taxon>
        <taxon>Bacillati</taxon>
        <taxon>Actinomycetota</taxon>
        <taxon>Actinomycetes</taxon>
        <taxon>Kitasatosporales</taxon>
        <taxon>Streptomycetaceae</taxon>
        <taxon>Streptantibioticus</taxon>
    </lineage>
</organism>
<comment type="cofactor">
    <cofactor evidence="1">
        <name>pantetheine 4'-phosphate</name>
        <dbReference type="ChEBI" id="CHEBI:47942"/>
    </cofactor>
</comment>
<dbReference type="SMART" id="SM00823">
    <property type="entry name" value="PKS_PP"/>
    <property type="match status" value="1"/>
</dbReference>
<dbReference type="Gene3D" id="3.30.559.30">
    <property type="entry name" value="Nonribosomal peptide synthetase, condensation domain"/>
    <property type="match status" value="2"/>
</dbReference>
<proteinExistence type="predicted"/>
<dbReference type="InterPro" id="IPR001242">
    <property type="entry name" value="Condensation_dom"/>
</dbReference>
<dbReference type="InterPro" id="IPR025110">
    <property type="entry name" value="AMP-bd_C"/>
</dbReference>
<dbReference type="SUPFAM" id="SSF52777">
    <property type="entry name" value="CoA-dependent acyltransferases"/>
    <property type="match status" value="4"/>
</dbReference>
<dbReference type="Gene3D" id="2.30.38.10">
    <property type="entry name" value="Luciferase, Domain 3"/>
    <property type="match status" value="1"/>
</dbReference>
<dbReference type="EMBL" id="JAAGKO020000001">
    <property type="protein sequence ID" value="MDI5961142.1"/>
    <property type="molecule type" value="Genomic_DNA"/>
</dbReference>
<dbReference type="NCBIfam" id="TIGR01733">
    <property type="entry name" value="AA-adenyl-dom"/>
    <property type="match status" value="1"/>
</dbReference>
<keyword evidence="6" id="KW-1185">Reference proteome</keyword>
<gene>
    <name evidence="5" type="ORF">POF43_000120</name>
</gene>
<dbReference type="Gene3D" id="3.40.50.980">
    <property type="match status" value="2"/>
</dbReference>
<evidence type="ECO:0000313" key="5">
    <source>
        <dbReference type="EMBL" id="MDI5961142.1"/>
    </source>
</evidence>
<dbReference type="InterPro" id="IPR045851">
    <property type="entry name" value="AMP-bd_C_sf"/>
</dbReference>
<comment type="caution">
    <text evidence="5">The sequence shown here is derived from an EMBL/GenBank/DDBJ whole genome shotgun (WGS) entry which is preliminary data.</text>
</comment>
<evidence type="ECO:0000256" key="1">
    <source>
        <dbReference type="ARBA" id="ARBA00001957"/>
    </source>
</evidence>
<dbReference type="CDD" id="cd19531">
    <property type="entry name" value="LCL_NRPS-like"/>
    <property type="match status" value="1"/>
</dbReference>
<dbReference type="PANTHER" id="PTHR45527">
    <property type="entry name" value="NONRIBOSOMAL PEPTIDE SYNTHETASE"/>
    <property type="match status" value="1"/>
</dbReference>
<evidence type="ECO:0000313" key="6">
    <source>
        <dbReference type="Proteomes" id="UP001156398"/>
    </source>
</evidence>
<evidence type="ECO:0000256" key="2">
    <source>
        <dbReference type="ARBA" id="ARBA00022450"/>
    </source>
</evidence>
<dbReference type="InterPro" id="IPR000873">
    <property type="entry name" value="AMP-dep_synth/lig_dom"/>
</dbReference>
<dbReference type="InterPro" id="IPR009081">
    <property type="entry name" value="PP-bd_ACP"/>
</dbReference>
<keyword evidence="3" id="KW-0597">Phosphoprotein</keyword>
<dbReference type="Gene3D" id="3.30.300.30">
    <property type="match status" value="1"/>
</dbReference>
<dbReference type="SUPFAM" id="SSF47336">
    <property type="entry name" value="ACP-like"/>
    <property type="match status" value="1"/>
</dbReference>
<dbReference type="SUPFAM" id="SSF56801">
    <property type="entry name" value="Acetyl-CoA synthetase-like"/>
    <property type="match status" value="1"/>
</dbReference>
<dbReference type="InterPro" id="IPR010071">
    <property type="entry name" value="AA_adenyl_dom"/>
</dbReference>
<dbReference type="Pfam" id="PF00501">
    <property type="entry name" value="AMP-binding"/>
    <property type="match status" value="1"/>
</dbReference>
<keyword evidence="2" id="KW-0596">Phosphopantetheine</keyword>
<accession>A0ABT6VTS2</accession>
<dbReference type="Pfam" id="PF00550">
    <property type="entry name" value="PP-binding"/>
    <property type="match status" value="1"/>
</dbReference>
<dbReference type="Proteomes" id="UP001156398">
    <property type="component" value="Unassembled WGS sequence"/>
</dbReference>
<dbReference type="InterPro" id="IPR036736">
    <property type="entry name" value="ACP-like_sf"/>
</dbReference>
<dbReference type="PROSITE" id="PS50075">
    <property type="entry name" value="CARRIER"/>
    <property type="match status" value="1"/>
</dbReference>
<reference evidence="5 6" key="1">
    <citation type="submission" date="2023-05" db="EMBL/GenBank/DDBJ databases">
        <title>Streptantibioticus silvisoli sp. nov., acidotolerant actinomycetes 1 from pine litter.</title>
        <authorList>
            <person name="Swiecimska M."/>
            <person name="Golinska P."/>
            <person name="Sangal V."/>
            <person name="Wachnowicz B."/>
            <person name="Goodfellow M."/>
        </authorList>
    </citation>
    <scope>NUCLEOTIDE SEQUENCE [LARGE SCALE GENOMIC DNA]</scope>
    <source>
        <strain evidence="5 6">SL54</strain>
    </source>
</reference>
<evidence type="ECO:0000256" key="3">
    <source>
        <dbReference type="ARBA" id="ARBA00022553"/>
    </source>
</evidence>
<dbReference type="InterPro" id="IPR020806">
    <property type="entry name" value="PKS_PP-bd"/>
</dbReference>
<dbReference type="Gene3D" id="3.30.559.10">
    <property type="entry name" value="Chloramphenicol acetyltransferase-like domain"/>
    <property type="match status" value="2"/>
</dbReference>
<dbReference type="Pfam" id="PF00668">
    <property type="entry name" value="Condensation"/>
    <property type="match status" value="2"/>
</dbReference>
<dbReference type="PROSITE" id="PS00455">
    <property type="entry name" value="AMP_BINDING"/>
    <property type="match status" value="1"/>
</dbReference>
<dbReference type="InterPro" id="IPR020845">
    <property type="entry name" value="AMP-binding_CS"/>
</dbReference>
<dbReference type="RefSeq" id="WP_271323481.1">
    <property type="nucleotide sequence ID" value="NZ_JAAGKO020000001.1"/>
</dbReference>
<evidence type="ECO:0000259" key="4">
    <source>
        <dbReference type="PROSITE" id="PS50075"/>
    </source>
</evidence>
<protein>
    <submittedName>
        <fullName evidence="5">Amino acid adenylation domain-containing protein</fullName>
    </submittedName>
</protein>
<sequence length="1530" mass="161178">MTAPRTPGQRGSAADRFASLTREQRVGLLRKLVASGRPLPALPAVVPVHDGGRTAPLSPAQRDLWVFESLHPGSAAMNLCGAYHFERPVDPGRLEAALRLVRSRHDGLRGRVGGTVGDLRVGFPAEDGFAVERLDLRGSTTTLDDVVAAVRARPFDLREDDLLRACHVVLDETRSTLVLSLHHIITDWYSFDILHTEFAEAYATLAAGGPAPARPAVQYADYAAWQGELEEAGVLDAQLGFWRRHLERPPGPLRLGAPARAAAPGTASVPFGLTVEEAGAVRVFARAHDTSVFAVLISAFAVLVHRLSGSPDFVLGTPVANRGAQGLERLIGYVMNAVPTRWRIDADRSFEQLLGEFAGELPQVLAHAAVPVGRIVAELAPERTADHSPLFQWVFMHLGQQRSIHTLPEGARFERVHTGGEHDCVVVLRDTPDAAMDGLFEFRTELFDPDTVGLWTRSFTVLLADLLARPHLAVNRAALLTEAERRTLTADPQDGPRHTAPDSPALQVARRAALTPHAPAVEAPGETLSYARLEERVARAAGRLAALGVGPETVVGLAMRRGSAFVVAVLAVDRAGGAHLHLDPAHPPHRTAYLVRDAAPALVLTGDDVEPPQVPVRCLPWRTVEEAGPTAAVPAAPADPRAAAYVIHTSGSTGEPKGVVVTRAGLAALTASTVARFGLDERSRVAQLASGSFDASIGELCAAFGCGGTLVVPGPEPLAGEALADFLDRNAVSWALIPPTVLASMPPGGLPALRTLLAAGESLGAGLAARWADGRCLVNGYGPTEATVIVTYSDPLLPGDLPPIGRPQHDVRAHVLDALLQPVPAGAVGELYLAGPCLARGYLGRPGATAGRFVPDPFTTVPGGRMYRTGDLAHRRADGQLVHEGRADDQIKVRGFRIEPGEVETALTGHPTVRRAAVTVREDRPGDRRMVGYVVARPGAVADGTVLREYLAGLLPTHLVPSAVVVLDDLPTTVGGKLDRRALPAPSHAPAGPRAPLTAREAVLCELTASILGLERVSPDEGFFTLGGDSIMALNLVSAARTAGLEITGRDVFTARTVAALAALAREADRTAGADGDDRDEDGPFAPTPIMRWWLETGGPLDAFHLSLLLPLSAGTDHDAVEAALTGLTARHEALRLRLSADHGTVRTAAGAPGTAHRLKRVGVPGADAAGIGEAARREAAVMRIDPTRDPLVRAVRLDAGPDRPGGLLLTVHHLGVDGVSMRVIARDLERLLAGDRAPAAPGTSFRRWARSLHEDAVTARRESELPAWTAALDPAGAVAAPGQARPGVPRRDLTRTLDARWTLPLLTRLPAEHGCGVQDVLLTALAAAVTRADRDGAGCAVLHTEGHGRHLIGDAPGDLSGTVGWFTNQYPVRVDLAGGGGPGAFWADGASAALVLKDVAGQLRAVPGDGLGFGQLRHLNPRTAPLLARLPRPWLRFNYLGRLGGGPSGTPRGGELLGVVGEMPAAHALEIDAYAEDLPGGPRLTVTWSWPQDVLTEDAVRDLADGWFAALRLLAGDDDPVPPVPSGGA</sequence>
<dbReference type="Pfam" id="PF13193">
    <property type="entry name" value="AMP-binding_C"/>
    <property type="match status" value="1"/>
</dbReference>